<feature type="compositionally biased region" description="Polar residues" evidence="1">
    <location>
        <begin position="1"/>
        <end position="12"/>
    </location>
</feature>
<keyword evidence="3" id="KW-1185">Reference proteome</keyword>
<dbReference type="Proteomes" id="UP000183832">
    <property type="component" value="Unassembled WGS sequence"/>
</dbReference>
<evidence type="ECO:0000256" key="1">
    <source>
        <dbReference type="SAM" id="MobiDB-lite"/>
    </source>
</evidence>
<protein>
    <submittedName>
        <fullName evidence="2">CLUMA_CG016962, isoform A</fullName>
    </submittedName>
</protein>
<name>A0A1J1IUN5_9DIPT</name>
<gene>
    <name evidence="2" type="ORF">CLUMA_CG016962</name>
</gene>
<dbReference type="EMBL" id="CVRI01000059">
    <property type="protein sequence ID" value="CRL03816.1"/>
    <property type="molecule type" value="Genomic_DNA"/>
</dbReference>
<feature type="region of interest" description="Disordered" evidence="1">
    <location>
        <begin position="1"/>
        <end position="35"/>
    </location>
</feature>
<organism evidence="2 3">
    <name type="scientific">Clunio marinus</name>
    <dbReference type="NCBI Taxonomy" id="568069"/>
    <lineage>
        <taxon>Eukaryota</taxon>
        <taxon>Metazoa</taxon>
        <taxon>Ecdysozoa</taxon>
        <taxon>Arthropoda</taxon>
        <taxon>Hexapoda</taxon>
        <taxon>Insecta</taxon>
        <taxon>Pterygota</taxon>
        <taxon>Neoptera</taxon>
        <taxon>Endopterygota</taxon>
        <taxon>Diptera</taxon>
        <taxon>Nematocera</taxon>
        <taxon>Chironomoidea</taxon>
        <taxon>Chironomidae</taxon>
        <taxon>Clunio</taxon>
    </lineage>
</organism>
<proteinExistence type="predicted"/>
<sequence>MRGLKGQSTSNAGGKRSLGVHTNDTMLGQSSSISETEIEEVVCDVDPSNGELGDQSLMSAAANANVLRGVSAQRNGNFIRNGRRLLPHEDLFEKRSENTSKRKNVPFCIHFLPNNNIIIFLCSSVYDVSATGNNT</sequence>
<evidence type="ECO:0000313" key="3">
    <source>
        <dbReference type="Proteomes" id="UP000183832"/>
    </source>
</evidence>
<accession>A0A1J1IUN5</accession>
<dbReference type="AlphaFoldDB" id="A0A1J1IUN5"/>
<feature type="compositionally biased region" description="Polar residues" evidence="1">
    <location>
        <begin position="20"/>
        <end position="29"/>
    </location>
</feature>
<reference evidence="2 3" key="1">
    <citation type="submission" date="2015-04" db="EMBL/GenBank/DDBJ databases">
        <authorList>
            <person name="Syromyatnikov M.Y."/>
            <person name="Popov V.N."/>
        </authorList>
    </citation>
    <scope>NUCLEOTIDE SEQUENCE [LARGE SCALE GENOMIC DNA]</scope>
</reference>
<evidence type="ECO:0000313" key="2">
    <source>
        <dbReference type="EMBL" id="CRL03816.1"/>
    </source>
</evidence>